<dbReference type="PANTHER" id="PTHR34222:SF99">
    <property type="entry name" value="PROTEIN, PUTATIVE-RELATED"/>
    <property type="match status" value="1"/>
</dbReference>
<accession>A0AAW2XRM3</accession>
<evidence type="ECO:0000313" key="3">
    <source>
        <dbReference type="EMBL" id="KAL0456528.1"/>
    </source>
</evidence>
<dbReference type="InterPro" id="IPR029472">
    <property type="entry name" value="Copia-like_N"/>
</dbReference>
<feature type="region of interest" description="Disordered" evidence="1">
    <location>
        <begin position="1"/>
        <end position="22"/>
    </location>
</feature>
<reference evidence="3" key="1">
    <citation type="submission" date="2020-06" db="EMBL/GenBank/DDBJ databases">
        <authorList>
            <person name="Li T."/>
            <person name="Hu X."/>
            <person name="Zhang T."/>
            <person name="Song X."/>
            <person name="Zhang H."/>
            <person name="Dai N."/>
            <person name="Sheng W."/>
            <person name="Hou X."/>
            <person name="Wei L."/>
        </authorList>
    </citation>
    <scope>NUCLEOTIDE SEQUENCE</scope>
    <source>
        <strain evidence="3">KEN1</strain>
        <tissue evidence="3">Leaf</tissue>
    </source>
</reference>
<protein>
    <recommendedName>
        <fullName evidence="2">Retrotransposon Copia-like N-terminal domain-containing protein</fullName>
    </recommendedName>
</protein>
<dbReference type="EMBL" id="JACGWN010000003">
    <property type="protein sequence ID" value="KAL0456528.1"/>
    <property type="molecule type" value="Genomic_DNA"/>
</dbReference>
<dbReference type="Pfam" id="PF14244">
    <property type="entry name" value="Retrotran_gag_3"/>
    <property type="match status" value="1"/>
</dbReference>
<sequence length="220" mass="24986">MTEIGESNRRVAVAETGEGSRQQMPKTLLLHGSDHPGMVLIGTLLTKNNYLTWSYAVKRALRAKMKFSFIEAHFYTSYSVKFLLWHKCTCGRCTCGVTKTIADQATFSKLIEFLMGLSETFDHMRDQLLVIDPVPSVNNAYSMILRVEKQREVHMEGNDTIESVAMQVRTGEKRDYFPKGGNQRKLFVDKKRLHCDNCGRVGHTRETCFKLHGSLTGTKS</sequence>
<evidence type="ECO:0000259" key="2">
    <source>
        <dbReference type="Pfam" id="PF14244"/>
    </source>
</evidence>
<gene>
    <name evidence="3" type="ORF">Slati_0992000</name>
</gene>
<comment type="caution">
    <text evidence="3">The sequence shown here is derived from an EMBL/GenBank/DDBJ whole genome shotgun (WGS) entry which is preliminary data.</text>
</comment>
<name>A0AAW2XRM3_9LAMI</name>
<dbReference type="PANTHER" id="PTHR34222">
    <property type="entry name" value="GAG_PRE-INTEGRS DOMAIN-CONTAINING PROTEIN"/>
    <property type="match status" value="1"/>
</dbReference>
<feature type="domain" description="Retrotransposon Copia-like N-terminal" evidence="2">
    <location>
        <begin position="31"/>
        <end position="70"/>
    </location>
</feature>
<evidence type="ECO:0000256" key="1">
    <source>
        <dbReference type="SAM" id="MobiDB-lite"/>
    </source>
</evidence>
<reference evidence="3" key="2">
    <citation type="journal article" date="2024" name="Plant">
        <title>Genomic evolution and insights into agronomic trait innovations of Sesamum species.</title>
        <authorList>
            <person name="Miao H."/>
            <person name="Wang L."/>
            <person name="Qu L."/>
            <person name="Liu H."/>
            <person name="Sun Y."/>
            <person name="Le M."/>
            <person name="Wang Q."/>
            <person name="Wei S."/>
            <person name="Zheng Y."/>
            <person name="Lin W."/>
            <person name="Duan Y."/>
            <person name="Cao H."/>
            <person name="Xiong S."/>
            <person name="Wang X."/>
            <person name="Wei L."/>
            <person name="Li C."/>
            <person name="Ma Q."/>
            <person name="Ju M."/>
            <person name="Zhao R."/>
            <person name="Li G."/>
            <person name="Mu C."/>
            <person name="Tian Q."/>
            <person name="Mei H."/>
            <person name="Zhang T."/>
            <person name="Gao T."/>
            <person name="Zhang H."/>
        </authorList>
    </citation>
    <scope>NUCLEOTIDE SEQUENCE</scope>
    <source>
        <strain evidence="3">KEN1</strain>
    </source>
</reference>
<organism evidence="3">
    <name type="scientific">Sesamum latifolium</name>
    <dbReference type="NCBI Taxonomy" id="2727402"/>
    <lineage>
        <taxon>Eukaryota</taxon>
        <taxon>Viridiplantae</taxon>
        <taxon>Streptophyta</taxon>
        <taxon>Embryophyta</taxon>
        <taxon>Tracheophyta</taxon>
        <taxon>Spermatophyta</taxon>
        <taxon>Magnoliopsida</taxon>
        <taxon>eudicotyledons</taxon>
        <taxon>Gunneridae</taxon>
        <taxon>Pentapetalae</taxon>
        <taxon>asterids</taxon>
        <taxon>lamiids</taxon>
        <taxon>Lamiales</taxon>
        <taxon>Pedaliaceae</taxon>
        <taxon>Sesamum</taxon>
    </lineage>
</organism>
<dbReference type="AlphaFoldDB" id="A0AAW2XRM3"/>
<proteinExistence type="predicted"/>